<dbReference type="CTD" id="64425"/>
<protein>
    <recommendedName>
        <fullName evidence="8">DNA-directed RNA polymerase I subunit RPA49</fullName>
    </recommendedName>
</protein>
<evidence type="ECO:0000313" key="6">
    <source>
        <dbReference type="EnsemblMetazoa" id="XP_022655458"/>
    </source>
</evidence>
<dbReference type="KEGG" id="vde:111248032"/>
<accession>A0A7M7JQS1</accession>
<evidence type="ECO:0000256" key="4">
    <source>
        <dbReference type="ARBA" id="ARBA00023163"/>
    </source>
</evidence>
<sequence>MSESDSLRWRIQQVHGTRCALLPEFDCGKLVSREGLHIELYTHKTKSQVFAKATNGKIHFSGQIELLGTTTYLAVEDVETGDVDLIPAYKLPMKKSIEQTIVRPKNDRSYADRYKDFTENFGTKALQNIIKSRERLQVSQDNAVTTASDTLNETVVEEKSEDVSVIDDSMVEFPQRNAEYTSAKGVYSVHEVFSRIDAECFDNYAASNWAFEAASKDKIIEWAANDTYSKYVLQRLGQVSNNENLRKMQLRCLAAYDIFTYIYKMKVKELRSRDPMPRVEEPYKTQIMNVFSRVIMDGKGRGLRTISAKAKDKIVAHCLLLQLLLEDFRVDLSLLQNDIKAPTVRLTNVAFMLGCHVIQGRSPSGITTRTVVLKIPLFEYKGESGRRKSQRGK</sequence>
<evidence type="ECO:0008006" key="8">
    <source>
        <dbReference type="Google" id="ProtNLM"/>
    </source>
</evidence>
<evidence type="ECO:0000256" key="5">
    <source>
        <dbReference type="ARBA" id="ARBA00023242"/>
    </source>
</evidence>
<dbReference type="AlphaFoldDB" id="A0A7M7JQS1"/>
<dbReference type="OrthoDB" id="277398at2759"/>
<dbReference type="PANTHER" id="PTHR14440">
    <property type="entry name" value="DNA-DIRECTED RNA POLYMERASE I SUBUNIT RPA49"/>
    <property type="match status" value="1"/>
</dbReference>
<dbReference type="FunCoup" id="A0A7M7JQS1">
    <property type="interactions" value="540"/>
</dbReference>
<evidence type="ECO:0000256" key="1">
    <source>
        <dbReference type="ARBA" id="ARBA00004604"/>
    </source>
</evidence>
<dbReference type="Pfam" id="PF06870">
    <property type="entry name" value="RNA_pol_I_A49"/>
    <property type="match status" value="1"/>
</dbReference>
<dbReference type="EnsemblMetazoa" id="XM_022799723">
    <property type="protein sequence ID" value="XP_022655458"/>
    <property type="gene ID" value="LOC111248032"/>
</dbReference>
<keyword evidence="5" id="KW-0539">Nucleus</keyword>
<dbReference type="InParanoid" id="A0A7M7JQS1"/>
<keyword evidence="3" id="KW-0240">DNA-directed RNA polymerase</keyword>
<evidence type="ECO:0000256" key="2">
    <source>
        <dbReference type="ARBA" id="ARBA00009430"/>
    </source>
</evidence>
<dbReference type="GO" id="GO:0006351">
    <property type="term" value="P:DNA-templated transcription"/>
    <property type="evidence" value="ECO:0007669"/>
    <property type="project" value="InterPro"/>
</dbReference>
<name>A0A7M7JQS1_VARDE</name>
<reference evidence="6" key="1">
    <citation type="submission" date="2021-01" db="UniProtKB">
        <authorList>
            <consortium name="EnsemblMetazoa"/>
        </authorList>
    </citation>
    <scope>IDENTIFICATION</scope>
</reference>
<keyword evidence="7" id="KW-1185">Reference proteome</keyword>
<dbReference type="GO" id="GO:0000428">
    <property type="term" value="C:DNA-directed RNA polymerase complex"/>
    <property type="evidence" value="ECO:0007669"/>
    <property type="project" value="UniProtKB-KW"/>
</dbReference>
<dbReference type="RefSeq" id="XP_022655458.1">
    <property type="nucleotide sequence ID" value="XM_022799723.1"/>
</dbReference>
<evidence type="ECO:0000313" key="7">
    <source>
        <dbReference type="Proteomes" id="UP000594260"/>
    </source>
</evidence>
<proteinExistence type="inferred from homology"/>
<dbReference type="GO" id="GO:0003677">
    <property type="term" value="F:DNA binding"/>
    <property type="evidence" value="ECO:0007669"/>
    <property type="project" value="InterPro"/>
</dbReference>
<dbReference type="GO" id="GO:0005730">
    <property type="term" value="C:nucleolus"/>
    <property type="evidence" value="ECO:0007669"/>
    <property type="project" value="UniProtKB-SubCell"/>
</dbReference>
<comment type="subcellular location">
    <subcellularLocation>
        <location evidence="1">Nucleus</location>
        <location evidence="1">Nucleolus</location>
    </subcellularLocation>
</comment>
<dbReference type="Proteomes" id="UP000594260">
    <property type="component" value="Unplaced"/>
</dbReference>
<dbReference type="GeneID" id="111248032"/>
<comment type="similarity">
    <text evidence="2">Belongs to the eukaryotic RPA49/POLR1E RNA polymerase subunit family.</text>
</comment>
<dbReference type="InterPro" id="IPR009668">
    <property type="entry name" value="RNA_pol-assoc_fac_A49-like"/>
</dbReference>
<keyword evidence="4" id="KW-0804">Transcription</keyword>
<evidence type="ECO:0000256" key="3">
    <source>
        <dbReference type="ARBA" id="ARBA00022478"/>
    </source>
</evidence>
<organism evidence="6 7">
    <name type="scientific">Varroa destructor</name>
    <name type="common">Honeybee mite</name>
    <dbReference type="NCBI Taxonomy" id="109461"/>
    <lineage>
        <taxon>Eukaryota</taxon>
        <taxon>Metazoa</taxon>
        <taxon>Ecdysozoa</taxon>
        <taxon>Arthropoda</taxon>
        <taxon>Chelicerata</taxon>
        <taxon>Arachnida</taxon>
        <taxon>Acari</taxon>
        <taxon>Parasitiformes</taxon>
        <taxon>Mesostigmata</taxon>
        <taxon>Gamasina</taxon>
        <taxon>Dermanyssoidea</taxon>
        <taxon>Varroidae</taxon>
        <taxon>Varroa</taxon>
    </lineage>
</organism>